<evidence type="ECO:0000259" key="5">
    <source>
        <dbReference type="PROSITE" id="PS50011"/>
    </source>
</evidence>
<dbReference type="InterPro" id="IPR001245">
    <property type="entry name" value="Ser-Thr/Tyr_kinase_cat_dom"/>
</dbReference>
<dbReference type="PROSITE" id="PS00108">
    <property type="entry name" value="PROTEIN_KINASE_ST"/>
    <property type="match status" value="1"/>
</dbReference>
<dbReference type="Pfam" id="PF00989">
    <property type="entry name" value="PAS"/>
    <property type="match status" value="1"/>
</dbReference>
<gene>
    <name evidence="6" type="ORF">HID58_053417</name>
</gene>
<dbReference type="NCBIfam" id="TIGR00229">
    <property type="entry name" value="sensory_box"/>
    <property type="match status" value="1"/>
</dbReference>
<evidence type="ECO:0000313" key="6">
    <source>
        <dbReference type="EMBL" id="KAH0890988.1"/>
    </source>
</evidence>
<dbReference type="CDD" id="cd00130">
    <property type="entry name" value="PAS"/>
    <property type="match status" value="1"/>
</dbReference>
<evidence type="ECO:0000256" key="2">
    <source>
        <dbReference type="ARBA" id="ARBA00022606"/>
    </source>
</evidence>
<keyword evidence="1" id="KW-0600">Photoreceptor protein</keyword>
<dbReference type="InterPro" id="IPR035965">
    <property type="entry name" value="PAS-like_dom_sf"/>
</dbReference>
<sequence>MEIPPTKEQLMKMLELEESYKLLKQEMSRLKAVSTELGHSAKRNISQGALALRKSCTESLQKENRIQDTISLRDGIAGGTRPSAGKFTHQQNAMAEEQFGYTAAEAVGQNPINVMVDDHDTAFAMNITQRCFNGESWTGEFPVRNKSGHRFSAVSTCSPFYDDAGSLVGIISITSKAAPYLHPSISLAKLKAKQGETTSSSGRSSFVSKGAVLSKLGLDSHQPIQAAIASKISDLACKVSNMVMSKMRAGDFGAALSDHRDLSMKFQKEGQLIQYGLGRSSSSCTSTNNSVMNKVDTYSDCLEYEILWDDLTVGEEIGKGSCGTVYRGLWFGSAVAVKVFSKEEYSKEVIQSFRQEVSMMKRLRHPNVLLFMGAVTSPQRLCVVSELLPRGSLFYLLQRKTSKLDWRRIHMALDIALGMNYLHCCSTPIVHRDLKSSNLLVDRNLTVKAGDLGLSRVKHETYLTTKSGKGTPQWMAPEVLRNESADEKYILSVLSDVYSFGVVLWELATEKIPWEALNSMQVIGAVGFMNQRLEIPKDIDPLWISLMESCWHKRLIIVTLPDNSRAGDAKLRPTFQELTERLRELQRKYIQYSSNLLVLPYLRIISSKANRYAKEEYNCS</sequence>
<accession>A0ABQ8AEV9</accession>
<comment type="caution">
    <text evidence="6">The sequence shown here is derived from an EMBL/GenBank/DDBJ whole genome shotgun (WGS) entry which is preliminary data.</text>
</comment>
<dbReference type="InterPro" id="IPR013767">
    <property type="entry name" value="PAS_fold"/>
</dbReference>
<dbReference type="SUPFAM" id="SSF56112">
    <property type="entry name" value="Protein kinase-like (PK-like)"/>
    <property type="match status" value="1"/>
</dbReference>
<dbReference type="InterPro" id="IPR011009">
    <property type="entry name" value="Kinase-like_dom_sf"/>
</dbReference>
<keyword evidence="3" id="KW-0157">Chromophore</keyword>
<feature type="domain" description="Protein kinase" evidence="5">
    <location>
        <begin position="311"/>
        <end position="590"/>
    </location>
</feature>
<dbReference type="InterPro" id="IPR051681">
    <property type="entry name" value="Ser/Thr_Kinases-Pseudokinases"/>
</dbReference>
<evidence type="ECO:0000256" key="3">
    <source>
        <dbReference type="ARBA" id="ARBA00022991"/>
    </source>
</evidence>
<dbReference type="PANTHER" id="PTHR44329:SF150">
    <property type="entry name" value="PROTEIN KINASE DOMAIN-CONTAINING PROTEIN"/>
    <property type="match status" value="1"/>
</dbReference>
<name>A0ABQ8AEV9_BRANA</name>
<dbReference type="Gene3D" id="3.30.200.20">
    <property type="entry name" value="Phosphorylase Kinase, domain 1"/>
    <property type="match status" value="1"/>
</dbReference>
<keyword evidence="2" id="KW-0716">Sensory transduction</keyword>
<dbReference type="Proteomes" id="UP000824890">
    <property type="component" value="Unassembled WGS sequence"/>
</dbReference>
<dbReference type="Pfam" id="PF07714">
    <property type="entry name" value="PK_Tyr_Ser-Thr"/>
    <property type="match status" value="1"/>
</dbReference>
<organism evidence="6 7">
    <name type="scientific">Brassica napus</name>
    <name type="common">Rape</name>
    <dbReference type="NCBI Taxonomy" id="3708"/>
    <lineage>
        <taxon>Eukaryota</taxon>
        <taxon>Viridiplantae</taxon>
        <taxon>Streptophyta</taxon>
        <taxon>Embryophyta</taxon>
        <taxon>Tracheophyta</taxon>
        <taxon>Spermatophyta</taxon>
        <taxon>Magnoliopsida</taxon>
        <taxon>eudicotyledons</taxon>
        <taxon>Gunneridae</taxon>
        <taxon>Pentapetalae</taxon>
        <taxon>rosids</taxon>
        <taxon>malvids</taxon>
        <taxon>Brassicales</taxon>
        <taxon>Brassicaceae</taxon>
        <taxon>Brassiceae</taxon>
        <taxon>Brassica</taxon>
    </lineage>
</organism>
<dbReference type="CDD" id="cd13999">
    <property type="entry name" value="STKc_MAP3K-like"/>
    <property type="match status" value="1"/>
</dbReference>
<dbReference type="PANTHER" id="PTHR44329">
    <property type="entry name" value="SERINE/THREONINE-PROTEIN KINASE TNNI3K-RELATED"/>
    <property type="match status" value="1"/>
</dbReference>
<protein>
    <recommendedName>
        <fullName evidence="5">Protein kinase domain-containing protein</fullName>
    </recommendedName>
</protein>
<reference evidence="6 7" key="1">
    <citation type="submission" date="2021-05" db="EMBL/GenBank/DDBJ databases">
        <title>Genome Assembly of Synthetic Allotetraploid Brassica napus Reveals Homoeologous Exchanges between Subgenomes.</title>
        <authorList>
            <person name="Davis J.T."/>
        </authorList>
    </citation>
    <scope>NUCLEOTIDE SEQUENCE [LARGE SCALE GENOMIC DNA]</scope>
    <source>
        <strain evidence="7">cv. Da-Ae</strain>
        <tissue evidence="6">Seedling</tissue>
    </source>
</reference>
<dbReference type="InterPro" id="IPR008271">
    <property type="entry name" value="Ser/Thr_kinase_AS"/>
</dbReference>
<dbReference type="PROSITE" id="PS50011">
    <property type="entry name" value="PROTEIN_KINASE_DOM"/>
    <property type="match status" value="1"/>
</dbReference>
<dbReference type="Gene3D" id="1.10.510.10">
    <property type="entry name" value="Transferase(Phosphotransferase) domain 1"/>
    <property type="match status" value="1"/>
</dbReference>
<dbReference type="Gene3D" id="3.30.450.20">
    <property type="entry name" value="PAS domain"/>
    <property type="match status" value="1"/>
</dbReference>
<keyword evidence="4" id="KW-0675">Receptor</keyword>
<evidence type="ECO:0000313" key="7">
    <source>
        <dbReference type="Proteomes" id="UP000824890"/>
    </source>
</evidence>
<proteinExistence type="predicted"/>
<dbReference type="SUPFAM" id="SSF55785">
    <property type="entry name" value="PYP-like sensor domain (PAS domain)"/>
    <property type="match status" value="1"/>
</dbReference>
<dbReference type="InterPro" id="IPR000719">
    <property type="entry name" value="Prot_kinase_dom"/>
</dbReference>
<dbReference type="EMBL" id="JAGKQM010000013">
    <property type="protein sequence ID" value="KAH0890988.1"/>
    <property type="molecule type" value="Genomic_DNA"/>
</dbReference>
<dbReference type="InterPro" id="IPR000014">
    <property type="entry name" value="PAS"/>
</dbReference>
<evidence type="ECO:0000256" key="1">
    <source>
        <dbReference type="ARBA" id="ARBA00022543"/>
    </source>
</evidence>
<keyword evidence="7" id="KW-1185">Reference proteome</keyword>
<evidence type="ECO:0000256" key="4">
    <source>
        <dbReference type="ARBA" id="ARBA00023170"/>
    </source>
</evidence>
<dbReference type="SMART" id="SM00220">
    <property type="entry name" value="S_TKc"/>
    <property type="match status" value="1"/>
</dbReference>